<dbReference type="InterPro" id="IPR037020">
    <property type="entry name" value="Hemocyanin_C_sf"/>
</dbReference>
<organism evidence="2 3">
    <name type="scientific">Eumeta variegata</name>
    <name type="common">Bagworm moth</name>
    <name type="synonym">Eumeta japonica</name>
    <dbReference type="NCBI Taxonomy" id="151549"/>
    <lineage>
        <taxon>Eukaryota</taxon>
        <taxon>Metazoa</taxon>
        <taxon>Ecdysozoa</taxon>
        <taxon>Arthropoda</taxon>
        <taxon>Hexapoda</taxon>
        <taxon>Insecta</taxon>
        <taxon>Pterygota</taxon>
        <taxon>Neoptera</taxon>
        <taxon>Endopterygota</taxon>
        <taxon>Lepidoptera</taxon>
        <taxon>Glossata</taxon>
        <taxon>Ditrysia</taxon>
        <taxon>Tineoidea</taxon>
        <taxon>Psychidae</taxon>
        <taxon>Oiketicinae</taxon>
        <taxon>Eumeta</taxon>
    </lineage>
</organism>
<dbReference type="STRING" id="151549.A0A4C1SLQ4"/>
<dbReference type="Proteomes" id="UP000299102">
    <property type="component" value="Unassembled WGS sequence"/>
</dbReference>
<dbReference type="OrthoDB" id="6371642at2759"/>
<evidence type="ECO:0000313" key="2">
    <source>
        <dbReference type="EMBL" id="GBP03143.1"/>
    </source>
</evidence>
<dbReference type="AlphaFoldDB" id="A0A4C1SLQ4"/>
<dbReference type="Pfam" id="PF03723">
    <property type="entry name" value="Hemocyanin_C"/>
    <property type="match status" value="1"/>
</dbReference>
<protein>
    <submittedName>
        <fullName evidence="2">Arylphorin subunit C223</fullName>
    </submittedName>
</protein>
<dbReference type="GO" id="GO:0005615">
    <property type="term" value="C:extracellular space"/>
    <property type="evidence" value="ECO:0007669"/>
    <property type="project" value="UniProtKB-ARBA"/>
</dbReference>
<dbReference type="InterPro" id="IPR005203">
    <property type="entry name" value="Hemocyanin_C"/>
</dbReference>
<proteinExistence type="predicted"/>
<feature type="domain" description="Hemocyanin C-terminal" evidence="1">
    <location>
        <begin position="27"/>
        <end position="219"/>
    </location>
</feature>
<name>A0A4C1SLQ4_EUMVA</name>
<accession>A0A4C1SLQ4</accession>
<evidence type="ECO:0000259" key="1">
    <source>
        <dbReference type="Pfam" id="PF03723"/>
    </source>
</evidence>
<dbReference type="SUPFAM" id="SSF81296">
    <property type="entry name" value="E set domains"/>
    <property type="match status" value="1"/>
</dbReference>
<feature type="non-terminal residue" evidence="2">
    <location>
        <position position="292"/>
    </location>
</feature>
<dbReference type="InterPro" id="IPR014756">
    <property type="entry name" value="Ig_E-set"/>
</dbReference>
<dbReference type="Gene3D" id="2.60.40.1520">
    <property type="entry name" value="Hemocyanin, C-terminal domain"/>
    <property type="match status" value="1"/>
</dbReference>
<evidence type="ECO:0000313" key="3">
    <source>
        <dbReference type="Proteomes" id="UP000299102"/>
    </source>
</evidence>
<dbReference type="PANTHER" id="PTHR11511">
    <property type="entry name" value="LARVAL STORAGE PROTEIN/PHENOLOXIDASE"/>
    <property type="match status" value="1"/>
</dbReference>
<dbReference type="EMBL" id="BGZK01007267">
    <property type="protein sequence ID" value="GBP03143.1"/>
    <property type="molecule type" value="Genomic_DNA"/>
</dbReference>
<keyword evidence="3" id="KW-1185">Reference proteome</keyword>
<gene>
    <name evidence="2" type="ORF">EVAR_70178_1</name>
</gene>
<dbReference type="PANTHER" id="PTHR11511:SF5">
    <property type="entry name" value="FAT-BODY PROTEIN 1-RELATED"/>
    <property type="match status" value="1"/>
</dbReference>
<dbReference type="InterPro" id="IPR013788">
    <property type="entry name" value="Hemocyanin/hexamerin"/>
</dbReference>
<sequence length="292" mass="33994">MMRDPLFYMFYKRIASVYYQFFYYIKPYTHEELLFPGVTIKNVKVSELVTYFDLVDFDVTNLLNDKMTFVDGEFVWDKTLLARQMRLNHKPFDFTFTIESDKAQKVVIRTFLGPKYDEFGRVISLTENRQNFMELDAFIYTLKAGVNEFKRLSKDFFWTTEDRTTYTELVQICHVLAFEGKYEFPLDISEPHCGFPDRLILPRGWAKGMPMQLFFYVTPSPLPTNLCPPSTTLTLAALALAFVTSMTCHSVTPSTVKSMNTNSSYPTCTLKMLKFTTETPLKSITTRDTKIL</sequence>
<reference evidence="2 3" key="1">
    <citation type="journal article" date="2019" name="Commun. Biol.">
        <title>The bagworm genome reveals a unique fibroin gene that provides high tensile strength.</title>
        <authorList>
            <person name="Kono N."/>
            <person name="Nakamura H."/>
            <person name="Ohtoshi R."/>
            <person name="Tomita M."/>
            <person name="Numata K."/>
            <person name="Arakawa K."/>
        </authorList>
    </citation>
    <scope>NUCLEOTIDE SEQUENCE [LARGE SCALE GENOMIC DNA]</scope>
</reference>
<comment type="caution">
    <text evidence="2">The sequence shown here is derived from an EMBL/GenBank/DDBJ whole genome shotgun (WGS) entry which is preliminary data.</text>
</comment>